<dbReference type="CDD" id="cd13231">
    <property type="entry name" value="PH2_SSRP1-like"/>
    <property type="match status" value="1"/>
</dbReference>
<dbReference type="GO" id="GO:0042393">
    <property type="term" value="F:histone binding"/>
    <property type="evidence" value="ECO:0007669"/>
    <property type="project" value="TreeGrafter"/>
</dbReference>
<evidence type="ECO:0000256" key="3">
    <source>
        <dbReference type="ARBA" id="ARBA00022454"/>
    </source>
</evidence>
<evidence type="ECO:0000256" key="10">
    <source>
        <dbReference type="ARBA" id="ARBA00023242"/>
    </source>
</evidence>
<evidence type="ECO:0000256" key="2">
    <source>
        <dbReference type="ARBA" id="ARBA00011111"/>
    </source>
</evidence>
<keyword evidence="4 12" id="KW-0235">DNA replication</keyword>
<dbReference type="FunFam" id="2.30.29.150:FF:000001">
    <property type="entry name" value="Fact complex subunit ssrp1"/>
    <property type="match status" value="1"/>
</dbReference>
<evidence type="ECO:0000256" key="7">
    <source>
        <dbReference type="ARBA" id="ARBA00023125"/>
    </source>
</evidence>
<sequence length="690" mass="75132">MATDVAAVHSFGSIFLGQRGGVSQGALRINGSGFAWKRNSGGKAIEIKKDDIENLYWTKATRGCQLGVQVRDGITMNFIGFREKDHEPLNTFCKQQFGKDIHDQPMATSGRNWGGVQIAGKSLKFVVDGRVAFEVPLPDVAQAQQQKDDIMLEFHVDDTAADEREDALAEMAFHVPAGHPHYSGGEAGEEPAAKVLLDAVLVHTDTGAASTDDPTATFSDVHVLAPRGRFEVEMFLGHLTLGGQTQDFKIRYASIQRIFILPKSATPHTLVVVSLDPPIRKGQTYYTHILCQFPSEEEASIELDITPETLAAKNEKCGGKLEASMSGPVFEVFARTLRGLSGAKITRPGGFKNAAQDGFAVRCSYKADDGYLYPLDRAFFYVHKPPMLIPFDEVDSVELTRLGGGAVSSKTFDLVVRTKNNAEHQFRGIQRSEWQVLLDFFLAKKLRVERLREAQAGPSAPGRPAIGDFGDLDDDPGLRRVGLGGDMLDTDEDDEDFQAGAEGSEEESSDGDLDEGGSDDDAEMVPEEGIEVGDVLDKGKAKGKKDKKRKEPDEEADEDEEDEEEEEKPKKKKEKKPKKDKAGGDDGEEGGPKKRGRKKKDPNAPKGAISAFMYFSNALRDKVKEENPGIKFGEVGKLMGERWKAATAEDKAPYEAMAREDKARYAKAMAAYKAGGGGGGGDDDEGGGDE</sequence>
<evidence type="ECO:0000256" key="8">
    <source>
        <dbReference type="ARBA" id="ARBA00023163"/>
    </source>
</evidence>
<comment type="subcellular location">
    <subcellularLocation>
        <location evidence="12">Nucleus</location>
    </subcellularLocation>
    <subcellularLocation>
        <location evidence="12">Chromosome</location>
    </subcellularLocation>
</comment>
<dbReference type="GO" id="GO:0006260">
    <property type="term" value="P:DNA replication"/>
    <property type="evidence" value="ECO:0007669"/>
    <property type="project" value="UniProtKB-KW"/>
</dbReference>
<evidence type="ECO:0000256" key="13">
    <source>
        <dbReference type="SAM" id="MobiDB-lite"/>
    </source>
</evidence>
<feature type="DNA-binding region" description="HMG box" evidence="11">
    <location>
        <begin position="605"/>
        <end position="673"/>
    </location>
</feature>
<keyword evidence="9 12" id="KW-0234">DNA repair</keyword>
<feature type="compositionally biased region" description="Basic residues" evidence="13">
    <location>
        <begin position="570"/>
        <end position="579"/>
    </location>
</feature>
<dbReference type="InterPro" id="IPR011993">
    <property type="entry name" value="PH-like_dom_sf"/>
</dbReference>
<accession>A0A7S0WQ82</accession>
<proteinExistence type="inferred from homology"/>
<evidence type="ECO:0000256" key="9">
    <source>
        <dbReference type="ARBA" id="ARBA00023204"/>
    </source>
</evidence>
<dbReference type="Pfam" id="PF08512">
    <property type="entry name" value="Rttp106-like_middle"/>
    <property type="match status" value="1"/>
</dbReference>
<dbReference type="SUPFAM" id="SSF47095">
    <property type="entry name" value="HMG-box"/>
    <property type="match status" value="1"/>
</dbReference>
<comment type="subunit">
    <text evidence="2">Component of the FACT complex, a stable heterodimer of SPT16 and SSRP1.</text>
</comment>
<comment type="function">
    <text evidence="12">Component of the FACT complex, a general chromatin factor that acts to reorganize nucleosomes. The FACT complex is involved in multiple processes that require DNA as a template such as mRNA elongation, DNA replication and DNA repair. During transcription elongation the FACT complex acts as a histone chaperone that both destabilizes and restores nucleosomal structure. It facilitates the passage of RNA polymerase II and transcription by promoting the dissociation of one histone H2A-H2B dimer from the nucleosome, then subsequently promotes the reestablishment of the nucleosome following the passage of RNA polymerase II.</text>
</comment>
<feature type="domain" description="HMG box" evidence="14">
    <location>
        <begin position="605"/>
        <end position="673"/>
    </location>
</feature>
<dbReference type="InterPro" id="IPR000969">
    <property type="entry name" value="SSRP1/POB3"/>
</dbReference>
<dbReference type="GO" id="GO:0035101">
    <property type="term" value="C:FACT complex"/>
    <property type="evidence" value="ECO:0007669"/>
    <property type="project" value="TreeGrafter"/>
</dbReference>
<feature type="region of interest" description="Disordered" evidence="13">
    <location>
        <begin position="453"/>
        <end position="608"/>
    </location>
</feature>
<dbReference type="Pfam" id="PF21103">
    <property type="entry name" value="PH1_SSRP1-like"/>
    <property type="match status" value="1"/>
</dbReference>
<keyword evidence="3 12" id="KW-0158">Chromosome</keyword>
<dbReference type="Gene3D" id="2.30.29.220">
    <property type="entry name" value="Structure-specific recognition protein (SSRP1)"/>
    <property type="match status" value="1"/>
</dbReference>
<dbReference type="CDD" id="cd01390">
    <property type="entry name" value="HMG-box_NHP6-like"/>
    <property type="match status" value="1"/>
</dbReference>
<dbReference type="PRINTS" id="PR00887">
    <property type="entry name" value="SSRCOGNITION"/>
</dbReference>
<evidence type="ECO:0000259" key="14">
    <source>
        <dbReference type="PROSITE" id="PS50118"/>
    </source>
</evidence>
<dbReference type="InterPro" id="IPR024954">
    <property type="entry name" value="SSRP1_DD"/>
</dbReference>
<dbReference type="Pfam" id="PF00505">
    <property type="entry name" value="HMG_box"/>
    <property type="match status" value="1"/>
</dbReference>
<dbReference type="PANTHER" id="PTHR45849:SF1">
    <property type="entry name" value="FACT COMPLEX SUBUNIT SSRP1"/>
    <property type="match status" value="1"/>
</dbReference>
<dbReference type="InterPro" id="IPR013719">
    <property type="entry name" value="RTT106/SPT16-like_middle_dom"/>
</dbReference>
<keyword evidence="8 12" id="KW-0804">Transcription</keyword>
<dbReference type="SMART" id="SM01287">
    <property type="entry name" value="Rtt106"/>
    <property type="match status" value="1"/>
</dbReference>
<feature type="compositionally biased region" description="Acidic residues" evidence="13">
    <location>
        <begin position="553"/>
        <end position="566"/>
    </location>
</feature>
<name>A0A7S0WQ82_9CHLO</name>
<gene>
    <name evidence="15" type="ORF">CLEI1391_LOCUS8289</name>
</gene>
<evidence type="ECO:0000256" key="4">
    <source>
        <dbReference type="ARBA" id="ARBA00022705"/>
    </source>
</evidence>
<dbReference type="EMBL" id="HBFB01014677">
    <property type="protein sequence ID" value="CAD8677991.1"/>
    <property type="molecule type" value="Transcribed_RNA"/>
</dbReference>
<dbReference type="SMART" id="SM00398">
    <property type="entry name" value="HMG"/>
    <property type="match status" value="1"/>
</dbReference>
<dbReference type="FunFam" id="2.30.29.220:FF:000002">
    <property type="entry name" value="FACT complex subunit SSRP1"/>
    <property type="match status" value="1"/>
</dbReference>
<dbReference type="Pfam" id="PF17292">
    <property type="entry name" value="POB3_N"/>
    <property type="match status" value="1"/>
</dbReference>
<dbReference type="InterPro" id="IPR050454">
    <property type="entry name" value="RTT106/SSRP1_HistChap/FACT"/>
</dbReference>
<keyword evidence="7 11" id="KW-0238">DNA-binding</keyword>
<dbReference type="PROSITE" id="PS50118">
    <property type="entry name" value="HMG_BOX_2"/>
    <property type="match status" value="1"/>
</dbReference>
<dbReference type="FunFam" id="1.10.30.10:FF:000016">
    <property type="entry name" value="FACT complex subunit SSRP1"/>
    <property type="match status" value="1"/>
</dbReference>
<evidence type="ECO:0000313" key="15">
    <source>
        <dbReference type="EMBL" id="CAD8677991.1"/>
    </source>
</evidence>
<dbReference type="Gene3D" id="1.10.30.10">
    <property type="entry name" value="High mobility group box domain"/>
    <property type="match status" value="1"/>
</dbReference>
<dbReference type="GO" id="GO:0003677">
    <property type="term" value="F:DNA binding"/>
    <property type="evidence" value="ECO:0007669"/>
    <property type="project" value="UniProtKB-UniRule"/>
</dbReference>
<dbReference type="InterPro" id="IPR048993">
    <property type="entry name" value="SSRP1-like_PH1"/>
</dbReference>
<dbReference type="GO" id="GO:0031491">
    <property type="term" value="F:nucleosome binding"/>
    <property type="evidence" value="ECO:0007669"/>
    <property type="project" value="TreeGrafter"/>
</dbReference>
<dbReference type="InterPro" id="IPR035417">
    <property type="entry name" value="SSRP1/POB3_N"/>
</dbReference>
<dbReference type="PANTHER" id="PTHR45849">
    <property type="entry name" value="FACT COMPLEX SUBUNIT SSRP1"/>
    <property type="match status" value="1"/>
</dbReference>
<dbReference type="AlphaFoldDB" id="A0A7S0WQ82"/>
<keyword evidence="6 12" id="KW-0805">Transcription regulation</keyword>
<reference evidence="15" key="1">
    <citation type="submission" date="2021-01" db="EMBL/GenBank/DDBJ databases">
        <authorList>
            <person name="Corre E."/>
            <person name="Pelletier E."/>
            <person name="Niang G."/>
            <person name="Scheremetjew M."/>
            <person name="Finn R."/>
            <person name="Kale V."/>
            <person name="Holt S."/>
            <person name="Cochrane G."/>
            <person name="Meng A."/>
            <person name="Brown T."/>
            <person name="Cohen L."/>
        </authorList>
    </citation>
    <scope>NUCLEOTIDE SEQUENCE</scope>
    <source>
        <strain evidence="15">SAG 11-49</strain>
    </source>
</reference>
<protein>
    <recommendedName>
        <fullName evidence="12">FACT complex subunit SSRP1</fullName>
    </recommendedName>
</protein>
<evidence type="ECO:0000256" key="5">
    <source>
        <dbReference type="ARBA" id="ARBA00022763"/>
    </source>
</evidence>
<dbReference type="Gene3D" id="2.30.29.150">
    <property type="match status" value="1"/>
</dbReference>
<feature type="compositionally biased region" description="Acidic residues" evidence="13">
    <location>
        <begin position="488"/>
        <end position="531"/>
    </location>
</feature>
<keyword evidence="5 12" id="KW-0227">DNA damage</keyword>
<evidence type="ECO:0000256" key="1">
    <source>
        <dbReference type="ARBA" id="ARBA00010060"/>
    </source>
</evidence>
<comment type="similarity">
    <text evidence="1 12">Belongs to the SSRP1 family.</text>
</comment>
<evidence type="ECO:0000256" key="11">
    <source>
        <dbReference type="PROSITE-ProRule" id="PRU00267"/>
    </source>
</evidence>
<organism evidence="15">
    <name type="scientific">Chlamydomonas leiostraca</name>
    <dbReference type="NCBI Taxonomy" id="1034604"/>
    <lineage>
        <taxon>Eukaryota</taxon>
        <taxon>Viridiplantae</taxon>
        <taxon>Chlorophyta</taxon>
        <taxon>core chlorophytes</taxon>
        <taxon>Chlorophyceae</taxon>
        <taxon>CS clade</taxon>
        <taxon>Chlamydomonadales</taxon>
        <taxon>Chlamydomonadaceae</taxon>
        <taxon>Chlamydomonas</taxon>
    </lineage>
</organism>
<dbReference type="GO" id="GO:0006281">
    <property type="term" value="P:DNA repair"/>
    <property type="evidence" value="ECO:0007669"/>
    <property type="project" value="UniProtKB-KW"/>
</dbReference>
<evidence type="ECO:0000256" key="6">
    <source>
        <dbReference type="ARBA" id="ARBA00023015"/>
    </source>
</evidence>
<dbReference type="InterPro" id="IPR036910">
    <property type="entry name" value="HMG_box_dom_sf"/>
</dbReference>
<dbReference type="Gene3D" id="2.30.29.30">
    <property type="entry name" value="Pleckstrin-homology domain (PH domain)/Phosphotyrosine-binding domain (PTB)"/>
    <property type="match status" value="2"/>
</dbReference>
<dbReference type="Pfam" id="PF03531">
    <property type="entry name" value="SSrecog"/>
    <property type="match status" value="1"/>
</dbReference>
<dbReference type="InterPro" id="IPR009071">
    <property type="entry name" value="HMG_box_dom"/>
</dbReference>
<evidence type="ECO:0000256" key="12">
    <source>
        <dbReference type="RuleBase" id="RU364013"/>
    </source>
</evidence>
<dbReference type="SUPFAM" id="SSF50729">
    <property type="entry name" value="PH domain-like"/>
    <property type="match status" value="1"/>
</dbReference>
<dbReference type="CDD" id="cd13230">
    <property type="entry name" value="PH1_SSRP1-like"/>
    <property type="match status" value="1"/>
</dbReference>
<dbReference type="InterPro" id="IPR038167">
    <property type="entry name" value="SSRP1_sf"/>
</dbReference>
<keyword evidence="10 11" id="KW-0539">Nucleus</keyword>